<reference evidence="2 3" key="1">
    <citation type="submission" date="2017-04" db="EMBL/GenBank/DDBJ databases">
        <authorList>
            <person name="Afonso C.L."/>
            <person name="Miller P.J."/>
            <person name="Scott M.A."/>
            <person name="Spackman E."/>
            <person name="Goraichik I."/>
            <person name="Dimitrov K.M."/>
            <person name="Suarez D.L."/>
            <person name="Swayne D.E."/>
        </authorList>
    </citation>
    <scope>NUCLEOTIDE SEQUENCE [LARGE SCALE GENOMIC DNA]</scope>
    <source>
        <strain evidence="2 3">DSM 43828</strain>
    </source>
</reference>
<name>A0A1W1ZWP7_KIBAR</name>
<feature type="region of interest" description="Disordered" evidence="1">
    <location>
        <begin position="19"/>
        <end position="46"/>
    </location>
</feature>
<dbReference type="Proteomes" id="UP000192674">
    <property type="component" value="Unassembled WGS sequence"/>
</dbReference>
<gene>
    <name evidence="2" type="ORF">SAMN05661093_00362</name>
</gene>
<evidence type="ECO:0000313" key="2">
    <source>
        <dbReference type="EMBL" id="SMC52498.1"/>
    </source>
</evidence>
<evidence type="ECO:0000313" key="3">
    <source>
        <dbReference type="Proteomes" id="UP000192674"/>
    </source>
</evidence>
<keyword evidence="3" id="KW-1185">Reference proteome</keyword>
<dbReference type="AlphaFoldDB" id="A0A1W1ZWP7"/>
<dbReference type="EMBL" id="FWXV01000001">
    <property type="protein sequence ID" value="SMC52498.1"/>
    <property type="molecule type" value="Genomic_DNA"/>
</dbReference>
<accession>A0A1W1ZWP7</accession>
<sequence>MRSVRRTCPVECRATDKAGYTQTDQRVPPIPDGTTGWHSTTFTAEA</sequence>
<protein>
    <submittedName>
        <fullName evidence="2">Uncharacterized protein</fullName>
    </submittedName>
</protein>
<evidence type="ECO:0000256" key="1">
    <source>
        <dbReference type="SAM" id="MobiDB-lite"/>
    </source>
</evidence>
<feature type="compositionally biased region" description="Polar residues" evidence="1">
    <location>
        <begin position="36"/>
        <end position="46"/>
    </location>
</feature>
<proteinExistence type="predicted"/>
<organism evidence="2 3">
    <name type="scientific">Kibdelosporangium aridum</name>
    <dbReference type="NCBI Taxonomy" id="2030"/>
    <lineage>
        <taxon>Bacteria</taxon>
        <taxon>Bacillati</taxon>
        <taxon>Actinomycetota</taxon>
        <taxon>Actinomycetes</taxon>
        <taxon>Pseudonocardiales</taxon>
        <taxon>Pseudonocardiaceae</taxon>
        <taxon>Kibdelosporangium</taxon>
    </lineage>
</organism>